<protein>
    <submittedName>
        <fullName evidence="1">Uncharacterized protein</fullName>
    </submittedName>
</protein>
<evidence type="ECO:0000313" key="2">
    <source>
        <dbReference type="Proteomes" id="UP000075683"/>
    </source>
</evidence>
<name>A0A150MAZ1_9BACI</name>
<dbReference type="AlphaFoldDB" id="A0A150MAZ1"/>
<organism evidence="1 2">
    <name type="scientific">Caldibacillus debilis</name>
    <dbReference type="NCBI Taxonomy" id="301148"/>
    <lineage>
        <taxon>Bacteria</taxon>
        <taxon>Bacillati</taxon>
        <taxon>Bacillota</taxon>
        <taxon>Bacilli</taxon>
        <taxon>Bacillales</taxon>
        <taxon>Bacillaceae</taxon>
        <taxon>Caldibacillus</taxon>
    </lineage>
</organism>
<accession>A0A150MAZ1</accession>
<dbReference type="Proteomes" id="UP000075683">
    <property type="component" value="Unassembled WGS sequence"/>
</dbReference>
<proteinExistence type="predicted"/>
<sequence>MPDGALRRIRFAFLTGASAPDGRIRETAKKRLDRSFPEIIGNNKREFFPMAKTPFFPSFFGIVPGTGETAVSFMR</sequence>
<gene>
    <name evidence="1" type="ORF">B4135_1629</name>
</gene>
<comment type="caution">
    <text evidence="1">The sequence shown here is derived from an EMBL/GenBank/DDBJ whole genome shotgun (WGS) entry which is preliminary data.</text>
</comment>
<dbReference type="EMBL" id="LQYT01000017">
    <property type="protein sequence ID" value="KYD21621.1"/>
    <property type="molecule type" value="Genomic_DNA"/>
</dbReference>
<evidence type="ECO:0000313" key="1">
    <source>
        <dbReference type="EMBL" id="KYD21621.1"/>
    </source>
</evidence>
<reference evidence="1 2" key="1">
    <citation type="submission" date="2016-01" db="EMBL/GenBank/DDBJ databases">
        <title>Draft Genome Sequences of Seven Thermophilic Sporeformers Isolated from Foods.</title>
        <authorList>
            <person name="Berendsen E.M."/>
            <person name="Wells-Bennik M.H."/>
            <person name="Krawcyk A.O."/>
            <person name="De Jong A."/>
            <person name="Holsappel S."/>
            <person name="Eijlander R.T."/>
            <person name="Kuipers O.P."/>
        </authorList>
    </citation>
    <scope>NUCLEOTIDE SEQUENCE [LARGE SCALE GENOMIC DNA]</scope>
    <source>
        <strain evidence="1 2">B4135</strain>
    </source>
</reference>